<evidence type="ECO:0000313" key="9">
    <source>
        <dbReference type="Proteomes" id="UP001301350"/>
    </source>
</evidence>
<feature type="transmembrane region" description="Helical" evidence="6">
    <location>
        <begin position="320"/>
        <end position="339"/>
    </location>
</feature>
<dbReference type="EMBL" id="JANCYW010000004">
    <property type="protein sequence ID" value="KAK4535337.1"/>
    <property type="molecule type" value="Genomic_DNA"/>
</dbReference>
<dbReference type="PANTHER" id="PTHR11132">
    <property type="entry name" value="SOLUTE CARRIER FAMILY 35"/>
    <property type="match status" value="1"/>
</dbReference>
<dbReference type="Proteomes" id="UP001301350">
    <property type="component" value="Unassembled WGS sequence"/>
</dbReference>
<feature type="transmembrane region" description="Helical" evidence="6">
    <location>
        <begin position="116"/>
        <end position="141"/>
    </location>
</feature>
<evidence type="ECO:0000256" key="1">
    <source>
        <dbReference type="ARBA" id="ARBA00004141"/>
    </source>
</evidence>
<evidence type="ECO:0000256" key="5">
    <source>
        <dbReference type="SAM" id="MobiDB-lite"/>
    </source>
</evidence>
<keyword evidence="2 6" id="KW-0812">Transmembrane</keyword>
<gene>
    <name evidence="8" type="ORF">CDCA_CDCA04G1362</name>
</gene>
<feature type="transmembrane region" description="Helical" evidence="6">
    <location>
        <begin position="186"/>
        <end position="203"/>
    </location>
</feature>
<dbReference type="InterPro" id="IPR004853">
    <property type="entry name" value="Sugar_P_trans_dom"/>
</dbReference>
<evidence type="ECO:0000256" key="3">
    <source>
        <dbReference type="ARBA" id="ARBA00022989"/>
    </source>
</evidence>
<dbReference type="GO" id="GO:0016020">
    <property type="term" value="C:membrane"/>
    <property type="evidence" value="ECO:0007669"/>
    <property type="project" value="UniProtKB-SubCell"/>
</dbReference>
<organism evidence="8 9">
    <name type="scientific">Cyanidium caldarium</name>
    <name type="common">Red alga</name>
    <dbReference type="NCBI Taxonomy" id="2771"/>
    <lineage>
        <taxon>Eukaryota</taxon>
        <taxon>Rhodophyta</taxon>
        <taxon>Bangiophyceae</taxon>
        <taxon>Cyanidiales</taxon>
        <taxon>Cyanidiaceae</taxon>
        <taxon>Cyanidium</taxon>
    </lineage>
</organism>
<protein>
    <recommendedName>
        <fullName evidence="7">Sugar phosphate transporter domain-containing protein</fullName>
    </recommendedName>
</protein>
<feature type="transmembrane region" description="Helical" evidence="6">
    <location>
        <begin position="161"/>
        <end position="179"/>
    </location>
</feature>
<feature type="transmembrane region" description="Helical" evidence="6">
    <location>
        <begin position="256"/>
        <end position="279"/>
    </location>
</feature>
<evidence type="ECO:0000256" key="6">
    <source>
        <dbReference type="SAM" id="Phobius"/>
    </source>
</evidence>
<feature type="transmembrane region" description="Helical" evidence="6">
    <location>
        <begin position="223"/>
        <end position="244"/>
    </location>
</feature>
<keyword evidence="4 6" id="KW-0472">Membrane</keyword>
<accession>A0AAV9ISP7</accession>
<keyword evidence="9" id="KW-1185">Reference proteome</keyword>
<comment type="caution">
    <text evidence="8">The sequence shown here is derived from an EMBL/GenBank/DDBJ whole genome shotgun (WGS) entry which is preliminary data.</text>
</comment>
<evidence type="ECO:0000256" key="2">
    <source>
        <dbReference type="ARBA" id="ARBA00022692"/>
    </source>
</evidence>
<sequence length="365" mass="39508">MGLASDESTPAVRSADYTSSPSASDSLTPSPSTSDESEWMHRLKVGSYFLLWYVFNVVYNIANKTVLNAMGGGGGWIMAWLQLVLGLPYIFFIWASGIRKAPVLTVDNVRALMPIAAAHAVGHLCTVLSFGAVAISFTHVVKALEPFINVVGSAVFLKSTFAAPVYASLVPIVAGVIMASLSEVSFNWLGFLTAMGSNFAFTTRNLLSKVSMSQPKGKNMSAMNLYAVLTLMCTVLLFPFALAAEWRVFPTAWRTAAAVLTLPKLMMWVAISGLFFYLYNETAFLALDNVHPVTHAVGNTVKRVVIIVASVIVFKNPIDWRGWLGSAIALGGVLLYSLVKQHFDARAAAQRRLQQQSAGDGKRDA</sequence>
<keyword evidence="3 6" id="KW-1133">Transmembrane helix</keyword>
<proteinExistence type="predicted"/>
<feature type="compositionally biased region" description="Low complexity" evidence="5">
    <location>
        <begin position="14"/>
        <end position="34"/>
    </location>
</feature>
<feature type="transmembrane region" description="Helical" evidence="6">
    <location>
        <begin position="74"/>
        <end position="95"/>
    </location>
</feature>
<dbReference type="SUPFAM" id="SSF103481">
    <property type="entry name" value="Multidrug resistance efflux transporter EmrE"/>
    <property type="match status" value="1"/>
</dbReference>
<feature type="transmembrane region" description="Helical" evidence="6">
    <location>
        <begin position="45"/>
        <end position="62"/>
    </location>
</feature>
<feature type="region of interest" description="Disordered" evidence="5">
    <location>
        <begin position="1"/>
        <end position="36"/>
    </location>
</feature>
<evidence type="ECO:0000313" key="8">
    <source>
        <dbReference type="EMBL" id="KAK4535337.1"/>
    </source>
</evidence>
<name>A0AAV9ISP7_CYACA</name>
<evidence type="ECO:0000259" key="7">
    <source>
        <dbReference type="Pfam" id="PF03151"/>
    </source>
</evidence>
<evidence type="ECO:0000256" key="4">
    <source>
        <dbReference type="ARBA" id="ARBA00023136"/>
    </source>
</evidence>
<dbReference type="AlphaFoldDB" id="A0AAV9ISP7"/>
<dbReference type="InterPro" id="IPR050186">
    <property type="entry name" value="TPT_transporter"/>
</dbReference>
<comment type="subcellular location">
    <subcellularLocation>
        <location evidence="1">Membrane</location>
        <topology evidence="1">Multi-pass membrane protein</topology>
    </subcellularLocation>
</comment>
<dbReference type="InterPro" id="IPR037185">
    <property type="entry name" value="EmrE-like"/>
</dbReference>
<dbReference type="Pfam" id="PF03151">
    <property type="entry name" value="TPT"/>
    <property type="match status" value="1"/>
</dbReference>
<reference evidence="8 9" key="1">
    <citation type="submission" date="2022-07" db="EMBL/GenBank/DDBJ databases">
        <title>Genome-wide signatures of adaptation to extreme environments.</title>
        <authorList>
            <person name="Cho C.H."/>
            <person name="Yoon H.S."/>
        </authorList>
    </citation>
    <scope>NUCLEOTIDE SEQUENCE [LARGE SCALE GENOMIC DNA]</scope>
    <source>
        <strain evidence="8 9">DBV 063 E5</strain>
    </source>
</reference>
<feature type="domain" description="Sugar phosphate transporter" evidence="7">
    <location>
        <begin position="43"/>
        <end position="337"/>
    </location>
</feature>